<dbReference type="GO" id="GO:0003677">
    <property type="term" value="F:DNA binding"/>
    <property type="evidence" value="ECO:0007669"/>
    <property type="project" value="UniProtKB-KW"/>
</dbReference>
<evidence type="ECO:0000256" key="3">
    <source>
        <dbReference type="ARBA" id="ARBA00023163"/>
    </source>
</evidence>
<dbReference type="Gene3D" id="1.10.10.10">
    <property type="entry name" value="Winged helix-like DNA-binding domain superfamily/Winged helix DNA-binding domain"/>
    <property type="match status" value="1"/>
</dbReference>
<dbReference type="Pfam" id="PF01047">
    <property type="entry name" value="MarR"/>
    <property type="match status" value="1"/>
</dbReference>
<evidence type="ECO:0000313" key="6">
    <source>
        <dbReference type="Proteomes" id="UP000587760"/>
    </source>
</evidence>
<dbReference type="EMBL" id="JACHGJ010000008">
    <property type="protein sequence ID" value="MBB6481772.1"/>
    <property type="molecule type" value="Genomic_DNA"/>
</dbReference>
<name>A0A841RHJ4_9SPIO</name>
<organism evidence="5 6">
    <name type="scientific">Spirochaeta isovalerica</name>
    <dbReference type="NCBI Taxonomy" id="150"/>
    <lineage>
        <taxon>Bacteria</taxon>
        <taxon>Pseudomonadati</taxon>
        <taxon>Spirochaetota</taxon>
        <taxon>Spirochaetia</taxon>
        <taxon>Spirochaetales</taxon>
        <taxon>Spirochaetaceae</taxon>
        <taxon>Spirochaeta</taxon>
    </lineage>
</organism>
<dbReference type="InterPro" id="IPR036388">
    <property type="entry name" value="WH-like_DNA-bd_sf"/>
</dbReference>
<comment type="caution">
    <text evidence="5">The sequence shown here is derived from an EMBL/GenBank/DDBJ whole genome shotgun (WGS) entry which is preliminary data.</text>
</comment>
<dbReference type="InterPro" id="IPR036390">
    <property type="entry name" value="WH_DNA-bd_sf"/>
</dbReference>
<evidence type="ECO:0000259" key="4">
    <source>
        <dbReference type="PROSITE" id="PS50995"/>
    </source>
</evidence>
<evidence type="ECO:0000256" key="1">
    <source>
        <dbReference type="ARBA" id="ARBA00023015"/>
    </source>
</evidence>
<feature type="domain" description="HTH marR-type" evidence="4">
    <location>
        <begin position="1"/>
        <end position="139"/>
    </location>
</feature>
<dbReference type="RefSeq" id="WP_184748011.1">
    <property type="nucleotide sequence ID" value="NZ_JACHGJ010000008.1"/>
</dbReference>
<gene>
    <name evidence="5" type="ORF">HNR50_003453</name>
</gene>
<dbReference type="PANTHER" id="PTHR42756:SF1">
    <property type="entry name" value="TRANSCRIPTIONAL REPRESSOR OF EMRAB OPERON"/>
    <property type="match status" value="1"/>
</dbReference>
<keyword evidence="3" id="KW-0804">Transcription</keyword>
<reference evidence="5 6" key="1">
    <citation type="submission" date="2020-08" db="EMBL/GenBank/DDBJ databases">
        <title>Genomic Encyclopedia of Type Strains, Phase IV (KMG-IV): sequencing the most valuable type-strain genomes for metagenomic binning, comparative biology and taxonomic classification.</title>
        <authorList>
            <person name="Goeker M."/>
        </authorList>
    </citation>
    <scope>NUCLEOTIDE SEQUENCE [LARGE SCALE GENOMIC DNA]</scope>
    <source>
        <strain evidence="5 6">DSM 2461</strain>
    </source>
</reference>
<protein>
    <submittedName>
        <fullName evidence="5">DNA-binding MarR family transcriptional regulator</fullName>
    </submittedName>
</protein>
<dbReference type="SUPFAM" id="SSF46785">
    <property type="entry name" value="Winged helix' DNA-binding domain"/>
    <property type="match status" value="1"/>
</dbReference>
<dbReference type="SMART" id="SM00347">
    <property type="entry name" value="HTH_MARR"/>
    <property type="match status" value="1"/>
</dbReference>
<sequence length="148" mass="17315">MKKLRKGGILLSKVHQLSGRIFNRLLKDSRFDELNGAQGRILFVLWEQDDIPITDLAKKSMLTKSTLTAMLDKLETTGFIRRVSDPSDRRKIRIQRTGKDRDFQKLFTRVSEDMTGIWYDGFSNEEVESFETYLQRVLDNLISWESHS</sequence>
<dbReference type="PRINTS" id="PR00598">
    <property type="entry name" value="HTHMARR"/>
</dbReference>
<dbReference type="InterPro" id="IPR000835">
    <property type="entry name" value="HTH_MarR-typ"/>
</dbReference>
<dbReference type="AlphaFoldDB" id="A0A841RHJ4"/>
<dbReference type="PROSITE" id="PS50995">
    <property type="entry name" value="HTH_MARR_2"/>
    <property type="match status" value="1"/>
</dbReference>
<dbReference type="GO" id="GO:0003700">
    <property type="term" value="F:DNA-binding transcription factor activity"/>
    <property type="evidence" value="ECO:0007669"/>
    <property type="project" value="InterPro"/>
</dbReference>
<proteinExistence type="predicted"/>
<evidence type="ECO:0000313" key="5">
    <source>
        <dbReference type="EMBL" id="MBB6481772.1"/>
    </source>
</evidence>
<keyword evidence="6" id="KW-1185">Reference proteome</keyword>
<evidence type="ECO:0000256" key="2">
    <source>
        <dbReference type="ARBA" id="ARBA00023125"/>
    </source>
</evidence>
<dbReference type="Proteomes" id="UP000587760">
    <property type="component" value="Unassembled WGS sequence"/>
</dbReference>
<dbReference type="PANTHER" id="PTHR42756">
    <property type="entry name" value="TRANSCRIPTIONAL REGULATOR, MARR"/>
    <property type="match status" value="1"/>
</dbReference>
<keyword evidence="2 5" id="KW-0238">DNA-binding</keyword>
<keyword evidence="1" id="KW-0805">Transcription regulation</keyword>
<accession>A0A841RHJ4</accession>